<proteinExistence type="predicted"/>
<dbReference type="PANTHER" id="PTHR40616:SF1">
    <property type="entry name" value="LINALOOL DEHYDRATASE_ISOMERASE DOMAIN-CONTAINING PROTEIN"/>
    <property type="match status" value="1"/>
</dbReference>
<evidence type="ECO:0000256" key="1">
    <source>
        <dbReference type="SAM" id="MobiDB-lite"/>
    </source>
</evidence>
<reference evidence="2" key="1">
    <citation type="submission" date="2020-02" db="EMBL/GenBank/DDBJ databases">
        <authorList>
            <person name="Meier V. D."/>
        </authorList>
    </citation>
    <scope>NUCLEOTIDE SEQUENCE</scope>
    <source>
        <strain evidence="2">AVDCRST_MAG77</strain>
    </source>
</reference>
<gene>
    <name evidence="2" type="ORF">AVDCRST_MAG77-208</name>
</gene>
<dbReference type="AlphaFoldDB" id="A0A6J4HAN1"/>
<accession>A0A6J4HAN1</accession>
<evidence type="ECO:0000313" key="2">
    <source>
        <dbReference type="EMBL" id="CAA9216099.1"/>
    </source>
</evidence>
<organism evidence="2">
    <name type="scientific">uncultured Chloroflexota bacterium</name>
    <dbReference type="NCBI Taxonomy" id="166587"/>
    <lineage>
        <taxon>Bacteria</taxon>
        <taxon>Bacillati</taxon>
        <taxon>Chloroflexota</taxon>
        <taxon>environmental samples</taxon>
    </lineage>
</organism>
<dbReference type="PANTHER" id="PTHR40616">
    <property type="entry name" value="LINALOOL DEHYDRATASE_ISOMERASE DOMAIN-CONTAINING PROTEIN"/>
    <property type="match status" value="1"/>
</dbReference>
<feature type="region of interest" description="Disordered" evidence="1">
    <location>
        <begin position="88"/>
        <end position="111"/>
    </location>
</feature>
<sequence>MRTLDALDAHARSLALSGTSWIDPYWDEAAGLLWMITKEPHPTNVPPGTPVHVVRDTLWYAIGLLLRNGPGDHPRALCAIDSSLRTQLDAPGTPHHGTFKRSPEEPEPPAESVVWKHFDPNWREFVGTLFAIILEDFPDALPAELLAGMEHSLRLAAEGTLQRNVTPAYTNIALMSAFLLRYCGDRFGNPAWIEAAEKLAEGVYALYQVDQTFPEYNSPTYYGVNLFALALWRSYSASPVLRRTGEEMEAGCWRDVARFYHAGLRNLCGPFDRSYGMDMTRYAAIVGMWIWASVGEERAPFPDWRREFGHTNDFCMAPTVAHVGARVPDDVLPHLLAFRGERQVERVIATDPRRVATAWLSERLIAGAEDAGGSKKPSYQYHPATAHWRCPDGSVGWLRLTHSVPVDARADAGRLEIWSSSAGDEGEYAFQIFVPSVSAAQLSHDYWSLPGLIVRIAADAEGPELAENDGILEVRYRHPAGRRARFVLRLEASA</sequence>
<dbReference type="EMBL" id="CADCTC010000015">
    <property type="protein sequence ID" value="CAA9216099.1"/>
    <property type="molecule type" value="Genomic_DNA"/>
</dbReference>
<name>A0A6J4HAN1_9CHLR</name>
<protein>
    <submittedName>
        <fullName evidence="2">Uncharacterized protein</fullName>
    </submittedName>
</protein>